<dbReference type="Proteomes" id="UP000039217">
    <property type="component" value="Unassembled WGS sequence"/>
</dbReference>
<feature type="region of interest" description="Disordered" evidence="1">
    <location>
        <begin position="1"/>
        <end position="53"/>
    </location>
</feature>
<feature type="region of interest" description="Disordered" evidence="1">
    <location>
        <begin position="74"/>
        <end position="113"/>
    </location>
</feature>
<feature type="compositionally biased region" description="Polar residues" evidence="1">
    <location>
        <begin position="41"/>
        <end position="50"/>
    </location>
</feature>
<dbReference type="Proteomes" id="UP000050164">
    <property type="component" value="Unassembled WGS sequence"/>
</dbReference>
<organism evidence="3 4">
    <name type="scientific">Mycobacterium tuberculosis</name>
    <dbReference type="NCBI Taxonomy" id="1773"/>
    <lineage>
        <taxon>Bacteria</taxon>
        <taxon>Bacillati</taxon>
        <taxon>Actinomycetota</taxon>
        <taxon>Actinomycetes</taxon>
        <taxon>Mycobacteriales</taxon>
        <taxon>Mycobacteriaceae</taxon>
        <taxon>Mycobacterium</taxon>
        <taxon>Mycobacterium tuberculosis complex</taxon>
    </lineage>
</organism>
<gene>
    <name evidence="3" type="ORF">ERS007661_04051</name>
    <name evidence="2" type="ORF">ERS027659_03730</name>
</gene>
<evidence type="ECO:0000313" key="2">
    <source>
        <dbReference type="EMBL" id="CKS91673.1"/>
    </source>
</evidence>
<accession>A0A655FXD1</accession>
<protein>
    <submittedName>
        <fullName evidence="3">Uncharacterized protein</fullName>
    </submittedName>
</protein>
<feature type="compositionally biased region" description="Low complexity" evidence="1">
    <location>
        <begin position="74"/>
        <end position="106"/>
    </location>
</feature>
<evidence type="ECO:0000313" key="4">
    <source>
        <dbReference type="Proteomes" id="UP000039217"/>
    </source>
</evidence>
<proteinExistence type="predicted"/>
<name>A0A655FXD1_MYCTX</name>
<dbReference type="EMBL" id="CNFT01001144">
    <property type="protein sequence ID" value="CKS91673.1"/>
    <property type="molecule type" value="Genomic_DNA"/>
</dbReference>
<sequence length="131" mass="13128">MPATATLPSSSCRLANSRTSTVSASGTTPPHNPECSPWSRVATSTTQSAIPRSDTVKAGMSVLQLSESAMTITSAASASRWAASNRPSDGDPDSSSPSTKTVTPTGGLPPCAQNAATCVAIPALSSAVPRP</sequence>
<evidence type="ECO:0000256" key="1">
    <source>
        <dbReference type="SAM" id="MobiDB-lite"/>
    </source>
</evidence>
<dbReference type="EMBL" id="CQQC01002110">
    <property type="protein sequence ID" value="CNW51626.1"/>
    <property type="molecule type" value="Genomic_DNA"/>
</dbReference>
<evidence type="ECO:0000313" key="5">
    <source>
        <dbReference type="Proteomes" id="UP000050164"/>
    </source>
</evidence>
<feature type="compositionally biased region" description="Polar residues" evidence="1">
    <location>
        <begin position="1"/>
        <end position="29"/>
    </location>
</feature>
<dbReference type="AlphaFoldDB" id="A0A655FXD1"/>
<evidence type="ECO:0000313" key="3">
    <source>
        <dbReference type="EMBL" id="CNW51626.1"/>
    </source>
</evidence>
<reference evidence="4 5" key="1">
    <citation type="submission" date="2015-03" db="EMBL/GenBank/DDBJ databases">
        <authorList>
            <consortium name="Pathogen Informatics"/>
        </authorList>
    </citation>
    <scope>NUCLEOTIDE SEQUENCE [LARGE SCALE GENOMIC DNA]</scope>
    <source>
        <strain evidence="2 5">Bir 185</strain>
        <strain evidence="3 4">D00501624</strain>
    </source>
</reference>